<evidence type="ECO:0000256" key="1">
    <source>
        <dbReference type="ARBA" id="ARBA00004370"/>
    </source>
</evidence>
<evidence type="ECO:0000313" key="5">
    <source>
        <dbReference type="Proteomes" id="UP000274131"/>
    </source>
</evidence>
<keyword evidence="3" id="KW-1133">Transmembrane helix</keyword>
<proteinExistence type="predicted"/>
<evidence type="ECO:0000256" key="3">
    <source>
        <dbReference type="SAM" id="Phobius"/>
    </source>
</evidence>
<evidence type="ECO:0000256" key="2">
    <source>
        <dbReference type="ARBA" id="ARBA00023136"/>
    </source>
</evidence>
<dbReference type="WBParaSite" id="EVEC_0000632801-mRNA-1">
    <property type="protein sequence ID" value="EVEC_0000632801-mRNA-1"/>
    <property type="gene ID" value="EVEC_0000632801"/>
</dbReference>
<reference evidence="4 5" key="2">
    <citation type="submission" date="2018-10" db="EMBL/GenBank/DDBJ databases">
        <authorList>
            <consortium name="Pathogen Informatics"/>
        </authorList>
    </citation>
    <scope>NUCLEOTIDE SEQUENCE [LARGE SCALE GENOMIC DNA]</scope>
</reference>
<keyword evidence="3" id="KW-0812">Transmembrane</keyword>
<dbReference type="GO" id="GO:0005789">
    <property type="term" value="C:endoplasmic reticulum membrane"/>
    <property type="evidence" value="ECO:0007669"/>
    <property type="project" value="TreeGrafter"/>
</dbReference>
<evidence type="ECO:0000313" key="6">
    <source>
        <dbReference type="WBParaSite" id="EVEC_0000632801-mRNA-1"/>
    </source>
</evidence>
<accession>A0A0N4V7Q6</accession>
<keyword evidence="2 3" id="KW-0472">Membrane</keyword>
<reference evidence="6" key="1">
    <citation type="submission" date="2017-02" db="UniProtKB">
        <authorList>
            <consortium name="WormBaseParasite"/>
        </authorList>
    </citation>
    <scope>IDENTIFICATION</scope>
</reference>
<dbReference type="Proteomes" id="UP000274131">
    <property type="component" value="Unassembled WGS sequence"/>
</dbReference>
<feature type="transmembrane region" description="Helical" evidence="3">
    <location>
        <begin position="68"/>
        <end position="87"/>
    </location>
</feature>
<comment type="subcellular location">
    <subcellularLocation>
        <location evidence="1">Membrane</location>
    </subcellularLocation>
</comment>
<dbReference type="GO" id="GO:0036503">
    <property type="term" value="P:ERAD pathway"/>
    <property type="evidence" value="ECO:0007669"/>
    <property type="project" value="TreeGrafter"/>
</dbReference>
<evidence type="ECO:0000313" key="4">
    <source>
        <dbReference type="EMBL" id="VDD91188.1"/>
    </source>
</evidence>
<name>A0A0N4V7Q6_ENTVE</name>
<dbReference type="Gene3D" id="1.10.8.10">
    <property type="entry name" value="DNA helicase RuvA subunit, C-terminal domain"/>
    <property type="match status" value="1"/>
</dbReference>
<dbReference type="AlphaFoldDB" id="A0A0N4V7Q6"/>
<dbReference type="SUPFAM" id="SSF69593">
    <property type="entry name" value="Glycerol-3-phosphate (1)-acyltransferase"/>
    <property type="match status" value="1"/>
</dbReference>
<organism evidence="6">
    <name type="scientific">Enterobius vermicularis</name>
    <name type="common">Human pinworm</name>
    <dbReference type="NCBI Taxonomy" id="51028"/>
    <lineage>
        <taxon>Eukaryota</taxon>
        <taxon>Metazoa</taxon>
        <taxon>Ecdysozoa</taxon>
        <taxon>Nematoda</taxon>
        <taxon>Chromadorea</taxon>
        <taxon>Rhabditida</taxon>
        <taxon>Spirurina</taxon>
        <taxon>Oxyuridomorpha</taxon>
        <taxon>Oxyuroidea</taxon>
        <taxon>Oxyuridae</taxon>
        <taxon>Enterobius</taxon>
    </lineage>
</organism>
<sequence>MSELNTGQSITIGDLFYRERWPASPLRKSILFLYAPFGVALFIFRICIGIHIFLTACVLRKTMLLRCAVLRVMSCILGVVVFSGGPAKGWDRETKLIIANHVTTLDHMAVDLIEPCILPSVWDIPDVLRWLLGYADLGAREGRNVLVSKAREFCKYNSLPLLAFPEGAMTNGQKGLLKFSSWPFEVSDVVQPVLIKVSRPFFYDVPPSVLGGSWWQDVFYFLFVPFTIIKVYWFPSMHRQTESDNGGPETADDFSKRVAHTMAANLGVAATTLTFNDAVDEAKRHLQSRRSRLAERASMALNNSVSIRNIARRNAISTSVQLDNLAMKIKQAFPSVSLITIRNDLDGTLDGNVTCGRIASGVLKDSLDINFCVEESNLLHDMSQWRNLFVRRKWNLIELNRAKYLQRMKALEAVELSEN</sequence>
<dbReference type="PANTHER" id="PTHR15486:SF96">
    <property type="entry name" value="LIPID DROPLET-REGULATING VLDL ASSEMBLY FACTOR AUP1"/>
    <property type="match status" value="1"/>
</dbReference>
<feature type="transmembrane region" description="Helical" evidence="3">
    <location>
        <begin position="31"/>
        <end position="56"/>
    </location>
</feature>
<dbReference type="OrthoDB" id="1854593at2759"/>
<gene>
    <name evidence="4" type="ORF">EVEC_LOCUS5939</name>
</gene>
<dbReference type="EMBL" id="UXUI01008320">
    <property type="protein sequence ID" value="VDD91188.1"/>
    <property type="molecule type" value="Genomic_DNA"/>
</dbReference>
<keyword evidence="5" id="KW-1185">Reference proteome</keyword>
<dbReference type="PANTHER" id="PTHR15486">
    <property type="entry name" value="ANCIENT UBIQUITOUS PROTEIN"/>
    <property type="match status" value="1"/>
</dbReference>
<dbReference type="STRING" id="51028.A0A0N4V7Q6"/>
<protein>
    <submittedName>
        <fullName evidence="6">PlsC domain-containing protein</fullName>
    </submittedName>
</protein>